<name>A0AAV8W747_9CUCU</name>
<dbReference type="Proteomes" id="UP001159042">
    <property type="component" value="Unassembled WGS sequence"/>
</dbReference>
<feature type="compositionally biased region" description="Polar residues" evidence="1">
    <location>
        <begin position="610"/>
        <end position="636"/>
    </location>
</feature>
<accession>A0AAV8W747</accession>
<feature type="compositionally biased region" description="Polar residues" evidence="1">
    <location>
        <begin position="365"/>
        <end position="384"/>
    </location>
</feature>
<feature type="compositionally biased region" description="Basic and acidic residues" evidence="1">
    <location>
        <begin position="72"/>
        <end position="81"/>
    </location>
</feature>
<feature type="region of interest" description="Disordered" evidence="1">
    <location>
        <begin position="737"/>
        <end position="789"/>
    </location>
</feature>
<feature type="compositionally biased region" description="Acidic residues" evidence="1">
    <location>
        <begin position="60"/>
        <end position="71"/>
    </location>
</feature>
<reference evidence="2 3" key="1">
    <citation type="journal article" date="2023" name="Insect Mol. Biol.">
        <title>Genome sequencing provides insights into the evolution of gene families encoding plant cell wall-degrading enzymes in longhorned beetles.</title>
        <authorList>
            <person name="Shin N.R."/>
            <person name="Okamura Y."/>
            <person name="Kirsch R."/>
            <person name="Pauchet Y."/>
        </authorList>
    </citation>
    <scope>NUCLEOTIDE SEQUENCE [LARGE SCALE GENOMIC DNA]</scope>
    <source>
        <strain evidence="2">EAD_L_NR</strain>
    </source>
</reference>
<feature type="region of interest" description="Disordered" evidence="1">
    <location>
        <begin position="607"/>
        <end position="637"/>
    </location>
</feature>
<feature type="compositionally biased region" description="Basic and acidic residues" evidence="1">
    <location>
        <begin position="1292"/>
        <end position="1306"/>
    </location>
</feature>
<feature type="compositionally biased region" description="Basic and acidic residues" evidence="1">
    <location>
        <begin position="745"/>
        <end position="761"/>
    </location>
</feature>
<comment type="caution">
    <text evidence="2">The sequence shown here is derived from an EMBL/GenBank/DDBJ whole genome shotgun (WGS) entry which is preliminary data.</text>
</comment>
<evidence type="ECO:0000256" key="1">
    <source>
        <dbReference type="SAM" id="MobiDB-lite"/>
    </source>
</evidence>
<feature type="region of interest" description="Disordered" evidence="1">
    <location>
        <begin position="1284"/>
        <end position="1306"/>
    </location>
</feature>
<organism evidence="2 3">
    <name type="scientific">Exocentrus adspersus</name>
    <dbReference type="NCBI Taxonomy" id="1586481"/>
    <lineage>
        <taxon>Eukaryota</taxon>
        <taxon>Metazoa</taxon>
        <taxon>Ecdysozoa</taxon>
        <taxon>Arthropoda</taxon>
        <taxon>Hexapoda</taxon>
        <taxon>Insecta</taxon>
        <taxon>Pterygota</taxon>
        <taxon>Neoptera</taxon>
        <taxon>Endopterygota</taxon>
        <taxon>Coleoptera</taxon>
        <taxon>Polyphaga</taxon>
        <taxon>Cucujiformia</taxon>
        <taxon>Chrysomeloidea</taxon>
        <taxon>Cerambycidae</taxon>
        <taxon>Lamiinae</taxon>
        <taxon>Acanthocinini</taxon>
        <taxon>Exocentrus</taxon>
    </lineage>
</organism>
<proteinExistence type="predicted"/>
<sequence>MELRYVLITLLKILISTPTALLLYNINEVYSAALMGGHLDNRNNSSINVTDAYYEYDFTDSQELQEQDEEDVNKTKTRSEEIPDPSPLVLPGYNLPENIFNHGKPFYVEKDPLTGKIDFTHKSPTPKPESDLYEYVDDEPSADIYDKSNIDRKDGSIGSHKPNDVNQLTPNFHDFLNLPVKYNPDKYVYPLISSSYASTKVQGSVNKFHNHKDYNAKTTSVKPTGSPTYYSTNKYFNPAKTNPTTPSTTTMPTTVAVTKRYPSVYLTPKPINLMNSDMSHPSFNEEFDYYEEPAVTAKQSETNNIYITTESISNVHLTSKPPFTTTRRTLSLFEQLFGDYDETVFTTIRTTPSTTHELKEKNEIQSEAPSSTTPVPGSNNQYQNAHAGPNILTGSSSMGLDNNYEYEDYENGKYDDNIAVENKPIQSIEDDLKIEPLNVLKTESKKDFEVTLTNTNQTKSTVTMNVPQEYDYREEETVTTVNIIPTTTTKPSTRVTTTTPSPTVRITSLPLGENHVTSTSIESIYHDPIIVATQNLREKLSNEKVMPKPFEKPATQSIQPPSTSNIHIAHDQDTVSFVVGHHQNVDNGVTTINESPFDNNPFRPLYGQEATYSNEGPQSYATESEPQVVQSHTPSNYPEAVGSAVTIQPLRNSEAALAIGVPVNGVKKIPGEVVDEKLEYNNNPVDFPKGTGPKIVFPNEKLPEFPDLVPPPVQPRPIPAPLPNREILQLNSKPVYHQLPSDLTPPKEPETHPPLRGDHRPIRPPWDPRPGHFHTGKPEYNPPPRPPPELSYKRIDNLPNILPHFRPNRNKHTQVQYLGNKLSRQPLLERPSNRPVAFFDKLQPPPPPPPYAIHKTMQTLRKGIHPIVPPRQSLDETQTAQDRIVNEGPSRKQLQPPNQFGFFQMPPQIKIANRRNGDDTTEVETLQMIQAKNAEKSASDKTGAETEPIEPQVVNIPAESHFKDSTEKTIYKVYPVNTPPIKLDVIENTNKGSVVIGTRAELPLPPSQINKDFGYDQNPLFDLKDRNDAPILKPHSKPVLLPVKSEFPYPLERPDPAVIHPAVPETPSNTGNGLDDGTSTKILDEPAYLPTNQWNTIGESIESRIVNGQRLNAQNSNQISATLKTYTEKPIAIAYTPTEPNGDKYSMPNYGSPVIPEIRPGIVENADTGHSNGEFTVNAVMHTHHQQSMSNSGKVANEVNKRIDEFNQNTNHKTDTDSPNYPKLGFEAPFQASLNLDHSISQGWSVVRNKNKTSTETTEFTTVSYATIGEFDIENFQPQLEGGFKPIYNFPEDEKKSETIPSEREE</sequence>
<evidence type="ECO:0000313" key="2">
    <source>
        <dbReference type="EMBL" id="KAJ8922279.1"/>
    </source>
</evidence>
<feature type="compositionally biased region" description="Pro residues" evidence="1">
    <location>
        <begin position="780"/>
        <end position="789"/>
    </location>
</feature>
<dbReference type="EMBL" id="JANEYG010000007">
    <property type="protein sequence ID" value="KAJ8922279.1"/>
    <property type="molecule type" value="Genomic_DNA"/>
</dbReference>
<protein>
    <submittedName>
        <fullName evidence="2">Uncharacterized protein</fullName>
    </submittedName>
</protein>
<keyword evidence="3" id="KW-1185">Reference proteome</keyword>
<feature type="region of interest" description="Disordered" evidence="1">
    <location>
        <begin position="60"/>
        <end position="86"/>
    </location>
</feature>
<feature type="region of interest" description="Disordered" evidence="1">
    <location>
        <begin position="352"/>
        <end position="387"/>
    </location>
</feature>
<gene>
    <name evidence="2" type="ORF">NQ315_004218</name>
</gene>
<evidence type="ECO:0000313" key="3">
    <source>
        <dbReference type="Proteomes" id="UP001159042"/>
    </source>
</evidence>